<feature type="transmembrane region" description="Helical" evidence="14">
    <location>
        <begin position="315"/>
        <end position="338"/>
    </location>
</feature>
<evidence type="ECO:0000256" key="8">
    <source>
        <dbReference type="ARBA" id="ARBA00022989"/>
    </source>
</evidence>
<keyword evidence="5 14" id="KW-0812">Transmembrane</keyword>
<feature type="transmembrane region" description="Helical" evidence="14">
    <location>
        <begin position="251"/>
        <end position="269"/>
    </location>
</feature>
<keyword evidence="2" id="KW-0813">Transport</keyword>
<feature type="transmembrane region" description="Helical" evidence="14">
    <location>
        <begin position="211"/>
        <end position="231"/>
    </location>
</feature>
<feature type="transmembrane region" description="Helical" evidence="14">
    <location>
        <begin position="381"/>
        <end position="406"/>
    </location>
</feature>
<dbReference type="SUPFAM" id="SSF81324">
    <property type="entry name" value="Voltage-gated potassium channels"/>
    <property type="match status" value="1"/>
</dbReference>
<dbReference type="Gene3D" id="1.10.287.70">
    <property type="match status" value="1"/>
</dbReference>
<accession>A0ABP0KUL0</accession>
<dbReference type="InterPro" id="IPR027359">
    <property type="entry name" value="Volt_channel_dom_sf"/>
</dbReference>
<keyword evidence="18" id="KW-1185">Reference proteome</keyword>
<feature type="region of interest" description="Disordered" evidence="13">
    <location>
        <begin position="42"/>
        <end position="106"/>
    </location>
</feature>
<keyword evidence="6" id="KW-0106">Calcium</keyword>
<evidence type="ECO:0000313" key="16">
    <source>
        <dbReference type="EMBL" id="CAK8999635.1"/>
    </source>
</evidence>
<keyword evidence="11" id="KW-0325">Glycoprotein</keyword>
<keyword evidence="7" id="KW-0851">Voltage-gated channel</keyword>
<reference evidence="17 18" key="1">
    <citation type="submission" date="2024-02" db="EMBL/GenBank/DDBJ databases">
        <authorList>
            <person name="Chen Y."/>
            <person name="Shah S."/>
            <person name="Dougan E. K."/>
            <person name="Thang M."/>
            <person name="Chan C."/>
        </authorList>
    </citation>
    <scope>NUCLEOTIDE SEQUENCE [LARGE SCALE GENOMIC DNA]</scope>
</reference>
<dbReference type="Pfam" id="PF00520">
    <property type="entry name" value="Ion_trans"/>
    <property type="match status" value="1"/>
</dbReference>
<sequence length="600" mass="67655">MAFSMAAPSPADSATSLFQRHLLALSNEFERLSAENAELRKKVANTGSETRSKKHSSDTFPDSSEALWQLRSWDVTSSPKPPITQDLKYLEEPTSPKCPDKSLDHTSATHTIREDERQAIGIPGAVVEEIGQADSVDSQGTSSSLPRTPKGPDGQPSEMRNSGARHVKDIEDVEESEESATFLLLLDAIPALVILASAAVAGINADYAVNHWIWDVLEALFTAFFTAEILVKLKVFGCKGFFWGADWYWSWFDLLCVVLALVEMIITYTGRTLGAVGILKMLKLARLGRIIRLLKFKIFQELKLMIQGVFTGLRVLFWAVVLLLGCVYLLGVVTRTIFTDRPEFNSVGQAMFTSFRCFTDGCSTYEGAPLQEKLFEEHGGLFMLVYILLFLFVTIGIFNLIMAVFIDNVTDGSTKKRQRELGLNAPRTGWVIASELRHLILSRFLYKEAEDEVDAEDGNEVDRPRRVSKIFKEKVQNLREMYGYKPHTTQEYDDLTDQIREEMANRKIVVTRTEFNHWLSTEKPLLETLNDAEIDLSCKSDLFDVLDADLSGELEFEEMVDGLLKCRGPASKTDIIAIRLKTRLLVRLMIRICEKFDIDV</sequence>
<evidence type="ECO:0000313" key="18">
    <source>
        <dbReference type="Proteomes" id="UP001642484"/>
    </source>
</evidence>
<evidence type="ECO:0000259" key="15">
    <source>
        <dbReference type="Pfam" id="PF00520"/>
    </source>
</evidence>
<organism evidence="17 18">
    <name type="scientific">Durusdinium trenchii</name>
    <dbReference type="NCBI Taxonomy" id="1381693"/>
    <lineage>
        <taxon>Eukaryota</taxon>
        <taxon>Sar</taxon>
        <taxon>Alveolata</taxon>
        <taxon>Dinophyceae</taxon>
        <taxon>Suessiales</taxon>
        <taxon>Symbiodiniaceae</taxon>
        <taxon>Durusdinium</taxon>
    </lineage>
</organism>
<protein>
    <recommendedName>
        <fullName evidence="15">Ion transport domain-containing protein</fullName>
    </recommendedName>
</protein>
<evidence type="ECO:0000256" key="7">
    <source>
        <dbReference type="ARBA" id="ARBA00022882"/>
    </source>
</evidence>
<keyword evidence="12" id="KW-0407">Ion channel</keyword>
<feature type="domain" description="Ion transport" evidence="15">
    <location>
        <begin position="210"/>
        <end position="412"/>
    </location>
</feature>
<evidence type="ECO:0000256" key="3">
    <source>
        <dbReference type="ARBA" id="ARBA00022568"/>
    </source>
</evidence>
<evidence type="ECO:0000256" key="14">
    <source>
        <dbReference type="SAM" id="Phobius"/>
    </source>
</evidence>
<evidence type="ECO:0000256" key="1">
    <source>
        <dbReference type="ARBA" id="ARBA00004141"/>
    </source>
</evidence>
<name>A0ABP0KUL0_9DINO</name>
<keyword evidence="3" id="KW-0109">Calcium transport</keyword>
<evidence type="ECO:0000256" key="2">
    <source>
        <dbReference type="ARBA" id="ARBA00022448"/>
    </source>
</evidence>
<keyword evidence="8 14" id="KW-1133">Transmembrane helix</keyword>
<dbReference type="EMBL" id="CAXAMN010009890">
    <property type="protein sequence ID" value="CAK9030094.1"/>
    <property type="molecule type" value="Genomic_DNA"/>
</dbReference>
<keyword evidence="4" id="KW-0107">Calcium channel</keyword>
<dbReference type="InterPro" id="IPR005821">
    <property type="entry name" value="Ion_trans_dom"/>
</dbReference>
<evidence type="ECO:0000256" key="13">
    <source>
        <dbReference type="SAM" id="MobiDB-lite"/>
    </source>
</evidence>
<gene>
    <name evidence="17" type="ORF">CCMP2556_LOCUS17746</name>
    <name evidence="16" type="ORF">CCMP2556_LOCUS5726</name>
</gene>
<dbReference type="Proteomes" id="UP001642484">
    <property type="component" value="Unassembled WGS sequence"/>
</dbReference>
<evidence type="ECO:0000256" key="10">
    <source>
        <dbReference type="ARBA" id="ARBA00023136"/>
    </source>
</evidence>
<keyword evidence="10 14" id="KW-0472">Membrane</keyword>
<keyword evidence="9" id="KW-0406">Ion transport</keyword>
<proteinExistence type="predicted"/>
<evidence type="ECO:0000256" key="12">
    <source>
        <dbReference type="ARBA" id="ARBA00023303"/>
    </source>
</evidence>
<dbReference type="InterPro" id="IPR050599">
    <property type="entry name" value="VDCC_alpha-1_subunit"/>
</dbReference>
<evidence type="ECO:0000256" key="9">
    <source>
        <dbReference type="ARBA" id="ARBA00023065"/>
    </source>
</evidence>
<evidence type="ECO:0000256" key="6">
    <source>
        <dbReference type="ARBA" id="ARBA00022837"/>
    </source>
</evidence>
<evidence type="ECO:0000256" key="5">
    <source>
        <dbReference type="ARBA" id="ARBA00022692"/>
    </source>
</evidence>
<evidence type="ECO:0000256" key="4">
    <source>
        <dbReference type="ARBA" id="ARBA00022673"/>
    </source>
</evidence>
<dbReference type="PANTHER" id="PTHR45628:SF7">
    <property type="entry name" value="VOLTAGE-DEPENDENT CALCIUM CHANNEL TYPE A SUBUNIT ALPHA-1"/>
    <property type="match status" value="1"/>
</dbReference>
<dbReference type="EMBL" id="CAXAMN010002447">
    <property type="protein sequence ID" value="CAK8999635.1"/>
    <property type="molecule type" value="Genomic_DNA"/>
</dbReference>
<feature type="compositionally biased region" description="Polar residues" evidence="13">
    <location>
        <begin position="135"/>
        <end position="146"/>
    </location>
</feature>
<dbReference type="Gene3D" id="1.20.120.350">
    <property type="entry name" value="Voltage-gated potassium channels. Chain C"/>
    <property type="match status" value="1"/>
</dbReference>
<evidence type="ECO:0000313" key="17">
    <source>
        <dbReference type="EMBL" id="CAK9030094.1"/>
    </source>
</evidence>
<comment type="subcellular location">
    <subcellularLocation>
        <location evidence="1">Membrane</location>
        <topology evidence="1">Multi-pass membrane protein</topology>
    </subcellularLocation>
</comment>
<dbReference type="PANTHER" id="PTHR45628">
    <property type="entry name" value="VOLTAGE-DEPENDENT CALCIUM CHANNEL TYPE A SUBUNIT ALPHA-1"/>
    <property type="match status" value="1"/>
</dbReference>
<comment type="caution">
    <text evidence="17">The sequence shown here is derived from an EMBL/GenBank/DDBJ whole genome shotgun (WGS) entry which is preliminary data.</text>
</comment>
<evidence type="ECO:0000256" key="11">
    <source>
        <dbReference type="ARBA" id="ARBA00023180"/>
    </source>
</evidence>
<feature type="region of interest" description="Disordered" evidence="13">
    <location>
        <begin position="134"/>
        <end position="163"/>
    </location>
</feature>
<feature type="transmembrane region" description="Helical" evidence="14">
    <location>
        <begin position="182"/>
        <end position="205"/>
    </location>
</feature>